<dbReference type="InterPro" id="IPR013078">
    <property type="entry name" value="His_Pase_superF_clade-1"/>
</dbReference>
<name>A0A0J9GXK4_9RHOB</name>
<dbReference type="AlphaFoldDB" id="A0A0J9GXK4"/>
<dbReference type="EMBL" id="LFTY01000002">
    <property type="protein sequence ID" value="KMW58213.1"/>
    <property type="molecule type" value="Genomic_DNA"/>
</dbReference>
<keyword evidence="2" id="KW-1185">Reference proteome</keyword>
<dbReference type="SUPFAM" id="SSF53254">
    <property type="entry name" value="Phosphoglycerate mutase-like"/>
    <property type="match status" value="1"/>
</dbReference>
<reference evidence="1 2" key="1">
    <citation type="submission" date="2015-06" db="EMBL/GenBank/DDBJ databases">
        <title>Draft genome sequence of an Alphaproteobacteria species associated to the Mediterranean sponge Oscarella lobularis.</title>
        <authorList>
            <person name="Jourda C."/>
            <person name="Santini S."/>
            <person name="Claverie J.-M."/>
        </authorList>
    </citation>
    <scope>NUCLEOTIDE SEQUENCE [LARGE SCALE GENOMIC DNA]</scope>
    <source>
        <strain evidence="1">IGS</strain>
    </source>
</reference>
<accession>A0A0J9GXK4</accession>
<proteinExistence type="predicted"/>
<comment type="caution">
    <text evidence="1">The sequence shown here is derived from an EMBL/GenBank/DDBJ whole genome shotgun (WGS) entry which is preliminary data.</text>
</comment>
<evidence type="ECO:0000313" key="1">
    <source>
        <dbReference type="EMBL" id="KMW58213.1"/>
    </source>
</evidence>
<dbReference type="RefSeq" id="WP_049643846.1">
    <property type="nucleotide sequence ID" value="NZ_LFTY01000002.1"/>
</dbReference>
<dbReference type="OrthoDB" id="9810154at2"/>
<dbReference type="CDD" id="cd07067">
    <property type="entry name" value="HP_PGM_like"/>
    <property type="match status" value="1"/>
</dbReference>
<dbReference type="SMART" id="SM00855">
    <property type="entry name" value="PGAM"/>
    <property type="match status" value="1"/>
</dbReference>
<dbReference type="PATRIC" id="fig|1675527.3.peg.3328"/>
<protein>
    <submittedName>
        <fullName evidence="1">Phosphoglycerate mutase family protein</fullName>
    </submittedName>
</protein>
<dbReference type="PANTHER" id="PTHR47623">
    <property type="entry name" value="OS09G0287300 PROTEIN"/>
    <property type="match status" value="1"/>
</dbReference>
<organism evidence="1 2">
    <name type="scientific">Candidatus Rhodobacter oscarellae</name>
    <dbReference type="NCBI Taxonomy" id="1675527"/>
    <lineage>
        <taxon>Bacteria</taxon>
        <taxon>Pseudomonadati</taxon>
        <taxon>Pseudomonadota</taxon>
        <taxon>Alphaproteobacteria</taxon>
        <taxon>Rhodobacterales</taxon>
        <taxon>Rhodobacter group</taxon>
        <taxon>Rhodobacter</taxon>
    </lineage>
</organism>
<gene>
    <name evidence="1" type="ORF">AIOL_003184</name>
</gene>
<dbReference type="Pfam" id="PF00300">
    <property type="entry name" value="His_Phos_1"/>
    <property type="match status" value="1"/>
</dbReference>
<dbReference type="InterPro" id="IPR029033">
    <property type="entry name" value="His_PPase_superfam"/>
</dbReference>
<dbReference type="Gene3D" id="3.40.50.1240">
    <property type="entry name" value="Phosphoglycerate mutase-like"/>
    <property type="match status" value="1"/>
</dbReference>
<dbReference type="STRING" id="1675527.AIOL_003184"/>
<dbReference type="Proteomes" id="UP000037178">
    <property type="component" value="Unassembled WGS sequence"/>
</dbReference>
<sequence>MTLRLILIRHAKSSWDQPGLDDHARPLNGRGRRSAIAVGEWLADRGYEPGQVISSDSQRTRETWAFLSGAFETAPKVLWSNALYHAGAQMLLDQLRHASDPVVLMLGHNPGIAQFAAMIVRSPPQHPRFPDYPTAATLVADFGLRSWAEVDWDQGRATDFTVPRDLGVE</sequence>
<evidence type="ECO:0000313" key="2">
    <source>
        <dbReference type="Proteomes" id="UP000037178"/>
    </source>
</evidence>
<dbReference type="PANTHER" id="PTHR47623:SF1">
    <property type="entry name" value="OS09G0287300 PROTEIN"/>
    <property type="match status" value="1"/>
</dbReference>